<dbReference type="Gene3D" id="3.40.50.1010">
    <property type="entry name" value="5'-nuclease"/>
    <property type="match status" value="1"/>
</dbReference>
<dbReference type="SUPFAM" id="SSF88723">
    <property type="entry name" value="PIN domain-like"/>
    <property type="match status" value="1"/>
</dbReference>
<accession>A0A6J6EVR3</accession>
<sequence length="144" mass="15557">MIILDTNVVSEAMQPQPDPGVFSWIESQLVETLFLSAITVAELRAGVEAAPDGRKKEALRKKLEEDFLPLFTGRVLAFENSCTQAYAEIYALNRRAGIAVSLQDALVAAIAASNVMSVATRDTRPFLSSGVSVINPWDFGSPNA</sequence>
<comment type="similarity">
    <text evidence="6">Belongs to the PINc/VapC protein family.</text>
</comment>
<dbReference type="GO" id="GO:0016787">
    <property type="term" value="F:hydrolase activity"/>
    <property type="evidence" value="ECO:0007669"/>
    <property type="project" value="UniProtKB-KW"/>
</dbReference>
<reference evidence="8" key="1">
    <citation type="submission" date="2020-05" db="EMBL/GenBank/DDBJ databases">
        <authorList>
            <person name="Chiriac C."/>
            <person name="Salcher M."/>
            <person name="Ghai R."/>
            <person name="Kavagutti S V."/>
        </authorList>
    </citation>
    <scope>NUCLEOTIDE SEQUENCE</scope>
</reference>
<dbReference type="EMBL" id="CAEZTM010000084">
    <property type="protein sequence ID" value="CAB4580077.1"/>
    <property type="molecule type" value="Genomic_DNA"/>
</dbReference>
<evidence type="ECO:0000313" key="8">
    <source>
        <dbReference type="EMBL" id="CAB4580077.1"/>
    </source>
</evidence>
<dbReference type="AlphaFoldDB" id="A0A6J6EVR3"/>
<evidence type="ECO:0000256" key="4">
    <source>
        <dbReference type="ARBA" id="ARBA00022801"/>
    </source>
</evidence>
<dbReference type="EMBL" id="CAEZVY010000057">
    <property type="protein sequence ID" value="CAB4641854.1"/>
    <property type="molecule type" value="Genomic_DNA"/>
</dbReference>
<evidence type="ECO:0000256" key="6">
    <source>
        <dbReference type="ARBA" id="ARBA00038093"/>
    </source>
</evidence>
<gene>
    <name evidence="8" type="ORF">UFOPK1684_01336</name>
    <name evidence="9" type="ORF">UFOPK2158_00665</name>
</gene>
<feature type="domain" description="PIN" evidence="7">
    <location>
        <begin position="2"/>
        <end position="124"/>
    </location>
</feature>
<keyword evidence="3" id="KW-0479">Metal-binding</keyword>
<proteinExistence type="inferred from homology"/>
<evidence type="ECO:0000256" key="2">
    <source>
        <dbReference type="ARBA" id="ARBA00022722"/>
    </source>
</evidence>
<evidence type="ECO:0000256" key="5">
    <source>
        <dbReference type="ARBA" id="ARBA00022842"/>
    </source>
</evidence>
<dbReference type="PANTHER" id="PTHR33653:SF1">
    <property type="entry name" value="RIBONUCLEASE VAPC2"/>
    <property type="match status" value="1"/>
</dbReference>
<name>A0A6J6EVR3_9ZZZZ</name>
<organism evidence="8">
    <name type="scientific">freshwater metagenome</name>
    <dbReference type="NCBI Taxonomy" id="449393"/>
    <lineage>
        <taxon>unclassified sequences</taxon>
        <taxon>metagenomes</taxon>
        <taxon>ecological metagenomes</taxon>
    </lineage>
</organism>
<dbReference type="Pfam" id="PF01850">
    <property type="entry name" value="PIN"/>
    <property type="match status" value="1"/>
</dbReference>
<dbReference type="InterPro" id="IPR029060">
    <property type="entry name" value="PIN-like_dom_sf"/>
</dbReference>
<evidence type="ECO:0000256" key="3">
    <source>
        <dbReference type="ARBA" id="ARBA00022723"/>
    </source>
</evidence>
<comment type="cofactor">
    <cofactor evidence="1">
        <name>Mg(2+)</name>
        <dbReference type="ChEBI" id="CHEBI:18420"/>
    </cofactor>
</comment>
<dbReference type="GO" id="GO:0046872">
    <property type="term" value="F:metal ion binding"/>
    <property type="evidence" value="ECO:0007669"/>
    <property type="project" value="UniProtKB-KW"/>
</dbReference>
<keyword evidence="5" id="KW-0460">Magnesium</keyword>
<dbReference type="InterPro" id="IPR050556">
    <property type="entry name" value="Type_II_TA_system_RNase"/>
</dbReference>
<dbReference type="GO" id="GO:0004518">
    <property type="term" value="F:nuclease activity"/>
    <property type="evidence" value="ECO:0007669"/>
    <property type="project" value="UniProtKB-KW"/>
</dbReference>
<keyword evidence="4" id="KW-0378">Hydrolase</keyword>
<keyword evidence="2" id="KW-0540">Nuclease</keyword>
<dbReference type="InterPro" id="IPR002716">
    <property type="entry name" value="PIN_dom"/>
</dbReference>
<dbReference type="CDD" id="cd18731">
    <property type="entry name" value="PIN_NgFitB-like"/>
    <property type="match status" value="1"/>
</dbReference>
<evidence type="ECO:0000259" key="7">
    <source>
        <dbReference type="Pfam" id="PF01850"/>
    </source>
</evidence>
<evidence type="ECO:0000256" key="1">
    <source>
        <dbReference type="ARBA" id="ARBA00001946"/>
    </source>
</evidence>
<evidence type="ECO:0000313" key="9">
    <source>
        <dbReference type="EMBL" id="CAB4641854.1"/>
    </source>
</evidence>
<dbReference type="PANTHER" id="PTHR33653">
    <property type="entry name" value="RIBONUCLEASE VAPC2"/>
    <property type="match status" value="1"/>
</dbReference>
<protein>
    <submittedName>
        <fullName evidence="8">Unannotated protein</fullName>
    </submittedName>
</protein>